<dbReference type="InterPro" id="IPR006703">
    <property type="entry name" value="G_AIG1"/>
</dbReference>
<reference evidence="6 7" key="1">
    <citation type="submission" date="2024-02" db="EMBL/GenBank/DDBJ databases">
        <title>Chromosome-scale genome assembly of the rough periwinkle Littorina saxatilis.</title>
        <authorList>
            <person name="De Jode A."/>
            <person name="Faria R."/>
            <person name="Formenti G."/>
            <person name="Sims Y."/>
            <person name="Smith T.P."/>
            <person name="Tracey A."/>
            <person name="Wood J.M.D."/>
            <person name="Zagrodzka Z.B."/>
            <person name="Johannesson K."/>
            <person name="Butlin R.K."/>
            <person name="Leder E.H."/>
        </authorList>
    </citation>
    <scope>NUCLEOTIDE SEQUENCE [LARGE SCALE GENOMIC DNA]</scope>
    <source>
        <strain evidence="6">Snail1</strain>
        <tissue evidence="6">Muscle</tissue>
    </source>
</reference>
<dbReference type="InterPro" id="IPR045058">
    <property type="entry name" value="GIMA/IAN/Toc"/>
</dbReference>
<proteinExistence type="inferred from homology"/>
<protein>
    <recommendedName>
        <fullName evidence="5">AIG1-type G domain-containing protein</fullName>
    </recommendedName>
</protein>
<dbReference type="EMBL" id="JBAMIC010000013">
    <property type="protein sequence ID" value="KAK7098043.1"/>
    <property type="molecule type" value="Genomic_DNA"/>
</dbReference>
<accession>A0AAN9G759</accession>
<keyword evidence="2" id="KW-0547">Nucleotide-binding</keyword>
<keyword evidence="7" id="KW-1185">Reference proteome</keyword>
<comment type="similarity">
    <text evidence="1">Belongs to the TRAFAC class TrmE-Era-EngA-EngB-Septin-like GTPase superfamily. AIG1/Toc34/Toc159-like paraseptin GTPase family. IAN subfamily.</text>
</comment>
<dbReference type="AlphaFoldDB" id="A0AAN9G759"/>
<evidence type="ECO:0000256" key="3">
    <source>
        <dbReference type="ARBA" id="ARBA00023134"/>
    </source>
</evidence>
<feature type="domain" description="AIG1-type G" evidence="5">
    <location>
        <begin position="3"/>
        <end position="124"/>
    </location>
</feature>
<evidence type="ECO:0000259" key="5">
    <source>
        <dbReference type="Pfam" id="PF04548"/>
    </source>
</evidence>
<organism evidence="6 7">
    <name type="scientific">Littorina saxatilis</name>
    <dbReference type="NCBI Taxonomy" id="31220"/>
    <lineage>
        <taxon>Eukaryota</taxon>
        <taxon>Metazoa</taxon>
        <taxon>Spiralia</taxon>
        <taxon>Lophotrochozoa</taxon>
        <taxon>Mollusca</taxon>
        <taxon>Gastropoda</taxon>
        <taxon>Caenogastropoda</taxon>
        <taxon>Littorinimorpha</taxon>
        <taxon>Littorinoidea</taxon>
        <taxon>Littorinidae</taxon>
        <taxon>Littorina</taxon>
    </lineage>
</organism>
<dbReference type="PANTHER" id="PTHR10903">
    <property type="entry name" value="GTPASE, IMAP FAMILY MEMBER-RELATED"/>
    <property type="match status" value="1"/>
</dbReference>
<dbReference type="GO" id="GO:0005525">
    <property type="term" value="F:GTP binding"/>
    <property type="evidence" value="ECO:0007669"/>
    <property type="project" value="UniProtKB-KW"/>
</dbReference>
<dbReference type="Pfam" id="PF04548">
    <property type="entry name" value="AIG1"/>
    <property type="match status" value="1"/>
</dbReference>
<comment type="caution">
    <text evidence="6">The sequence shown here is derived from an EMBL/GenBank/DDBJ whole genome shotgun (WGS) entry which is preliminary data.</text>
</comment>
<gene>
    <name evidence="6" type="ORF">V1264_004933</name>
</gene>
<dbReference type="Proteomes" id="UP001374579">
    <property type="component" value="Unassembled WGS sequence"/>
</dbReference>
<feature type="coiled-coil region" evidence="4">
    <location>
        <begin position="203"/>
        <end position="248"/>
    </location>
</feature>
<dbReference type="PANTHER" id="PTHR10903:SF184">
    <property type="entry name" value="GTP-BINDING PROTEIN A"/>
    <property type="match status" value="1"/>
</dbReference>
<keyword evidence="4" id="KW-0175">Coiled coil</keyword>
<evidence type="ECO:0000256" key="2">
    <source>
        <dbReference type="ARBA" id="ARBA00022741"/>
    </source>
</evidence>
<evidence type="ECO:0000256" key="4">
    <source>
        <dbReference type="SAM" id="Coils"/>
    </source>
</evidence>
<keyword evidence="3" id="KW-0342">GTP-binding</keyword>
<evidence type="ECO:0000256" key="1">
    <source>
        <dbReference type="ARBA" id="ARBA00008535"/>
    </source>
</evidence>
<dbReference type="Gene3D" id="3.40.50.300">
    <property type="entry name" value="P-loop containing nucleotide triphosphate hydrolases"/>
    <property type="match status" value="1"/>
</dbReference>
<sequence length="257" mass="28408">MKAFSSMTSGPDVICYVIEIGSYTEEELGVYKRLKALLDGDVVSYMLLVFTHGDRLGGKGVGEVLQRAPTSPLLQVLAECGDRHWVVDNTLKKPGSQEQVKGLLEAVRKMKTANGGRSYQCPHYVTNTPSLAGELTARMDSVDRCEALGKKFTQRLTSKLDQTQVTATTQRHDLAKKTQERDAKLRAKETSLQQQVNDASARLSQQQQSVAAQTSQVQKLQAKQAQDAQQRQQQQQQLQAQHAAALQQKANEIATLK</sequence>
<evidence type="ECO:0000313" key="7">
    <source>
        <dbReference type="Proteomes" id="UP001374579"/>
    </source>
</evidence>
<evidence type="ECO:0000313" key="6">
    <source>
        <dbReference type="EMBL" id="KAK7098043.1"/>
    </source>
</evidence>
<dbReference type="InterPro" id="IPR027417">
    <property type="entry name" value="P-loop_NTPase"/>
</dbReference>
<name>A0AAN9G759_9CAEN</name>